<evidence type="ECO:0000313" key="2">
    <source>
        <dbReference type="EMBL" id="KAF7313729.1"/>
    </source>
</evidence>
<gene>
    <name evidence="2" type="ORF">HMN09_00530000</name>
</gene>
<reference evidence="2" key="1">
    <citation type="submission" date="2020-05" db="EMBL/GenBank/DDBJ databases">
        <title>Mycena genomes resolve the evolution of fungal bioluminescence.</title>
        <authorList>
            <person name="Tsai I.J."/>
        </authorList>
    </citation>
    <scope>NUCLEOTIDE SEQUENCE</scope>
    <source>
        <strain evidence="2">110903Hualien_Pintung</strain>
    </source>
</reference>
<organism evidence="2 3">
    <name type="scientific">Mycena chlorophos</name>
    <name type="common">Agaric fungus</name>
    <name type="synonym">Agaricus chlorophos</name>
    <dbReference type="NCBI Taxonomy" id="658473"/>
    <lineage>
        <taxon>Eukaryota</taxon>
        <taxon>Fungi</taxon>
        <taxon>Dikarya</taxon>
        <taxon>Basidiomycota</taxon>
        <taxon>Agaricomycotina</taxon>
        <taxon>Agaricomycetes</taxon>
        <taxon>Agaricomycetidae</taxon>
        <taxon>Agaricales</taxon>
        <taxon>Marasmiineae</taxon>
        <taxon>Mycenaceae</taxon>
        <taxon>Mycena</taxon>
    </lineage>
</organism>
<dbReference type="EMBL" id="JACAZE010000006">
    <property type="protein sequence ID" value="KAF7313729.1"/>
    <property type="molecule type" value="Genomic_DNA"/>
</dbReference>
<sequence>MDVSNILGEYMLKGWVLTDRTCSSPNCSVPLMRSPAARSPVVHFCASCDGPPDSVSSARTVRQQQPQSASTSSSSLSRSSTPPTEVSEASEFALPPETEQSRRRREQSDAASAAIGQRLLKGWAMLAEECPASTCFGVPLVRPPKVGGEKDPRMECVICGSVYLSEVDAAGRESLVVQNQTHAAPEHPAAVPVQAPVVPQPSQQTAPLSSQAVLPSMAKTALEQSAFSLEDALRVLTSRLTTLTAGQADSSSIANAADAITKVVQALTQVKQLQWAQVSRP</sequence>
<keyword evidence="3" id="KW-1185">Reference proteome</keyword>
<evidence type="ECO:0008006" key="4">
    <source>
        <dbReference type="Google" id="ProtNLM"/>
    </source>
</evidence>
<evidence type="ECO:0000256" key="1">
    <source>
        <dbReference type="SAM" id="MobiDB-lite"/>
    </source>
</evidence>
<dbReference type="OrthoDB" id="28939at2759"/>
<dbReference type="PANTHER" id="PTHR16537">
    <property type="entry name" value="SJOEGREN SYNDROME/SCLERODERMA AUTOANTIGEN 1"/>
    <property type="match status" value="1"/>
</dbReference>
<dbReference type="AlphaFoldDB" id="A0A8H6TAE8"/>
<accession>A0A8H6TAE8</accession>
<dbReference type="PANTHER" id="PTHR16537:SF1">
    <property type="entry name" value="PROTEIN ZNRD2"/>
    <property type="match status" value="1"/>
</dbReference>
<dbReference type="Proteomes" id="UP000613580">
    <property type="component" value="Unassembled WGS sequence"/>
</dbReference>
<feature type="compositionally biased region" description="Low complexity" evidence="1">
    <location>
        <begin position="63"/>
        <end position="84"/>
    </location>
</feature>
<proteinExistence type="predicted"/>
<feature type="region of interest" description="Disordered" evidence="1">
    <location>
        <begin position="54"/>
        <end position="110"/>
    </location>
</feature>
<evidence type="ECO:0000313" key="3">
    <source>
        <dbReference type="Proteomes" id="UP000613580"/>
    </source>
</evidence>
<dbReference type="InterPro" id="IPR051888">
    <property type="entry name" value="UPF0148_domain"/>
</dbReference>
<protein>
    <recommendedName>
        <fullName evidence="4">Sjogrens syndrome scleroderma autoantigen 1 family protein</fullName>
    </recommendedName>
</protein>
<dbReference type="Pfam" id="PF06677">
    <property type="entry name" value="Auto_anti-p27"/>
    <property type="match status" value="2"/>
</dbReference>
<name>A0A8H6TAE8_MYCCL</name>
<comment type="caution">
    <text evidence="2">The sequence shown here is derived from an EMBL/GenBank/DDBJ whole genome shotgun (WGS) entry which is preliminary data.</text>
</comment>
<dbReference type="InterPro" id="IPR009563">
    <property type="entry name" value="SSSCA1"/>
</dbReference>